<keyword evidence="8" id="KW-0418">Kinase</keyword>
<dbReference type="PANTHER" id="PTHR44943:SF8">
    <property type="entry name" value="TPR REPEAT-CONTAINING PROTEIN MJ0263"/>
    <property type="match status" value="1"/>
</dbReference>
<dbReference type="Proteomes" id="UP000053372">
    <property type="component" value="Unassembled WGS sequence"/>
</dbReference>
<dbReference type="Gene3D" id="1.10.510.10">
    <property type="entry name" value="Transferase(Phosphotransferase) domain 1"/>
    <property type="match status" value="1"/>
</dbReference>
<keyword evidence="2 3" id="KW-0802">TPR repeat</keyword>
<dbReference type="InterPro" id="IPR019734">
    <property type="entry name" value="TPR_rpt"/>
</dbReference>
<dbReference type="OrthoDB" id="568198at2"/>
<accession>A0A0V7ZTN0</accession>
<dbReference type="Pfam" id="PF13432">
    <property type="entry name" value="TPR_16"/>
    <property type="match status" value="2"/>
</dbReference>
<feature type="repeat" description="TPR" evidence="3">
    <location>
        <begin position="641"/>
        <end position="674"/>
    </location>
</feature>
<evidence type="ECO:0000256" key="1">
    <source>
        <dbReference type="ARBA" id="ARBA00022737"/>
    </source>
</evidence>
<feature type="repeat" description="TPR" evidence="3">
    <location>
        <begin position="471"/>
        <end position="504"/>
    </location>
</feature>
<dbReference type="PROSITE" id="PS50005">
    <property type="entry name" value="TPR"/>
    <property type="match status" value="10"/>
</dbReference>
<feature type="repeat" description="TPR" evidence="3">
    <location>
        <begin position="505"/>
        <end position="538"/>
    </location>
</feature>
<dbReference type="Pfam" id="PF00515">
    <property type="entry name" value="TPR_1"/>
    <property type="match status" value="4"/>
</dbReference>
<evidence type="ECO:0000256" key="5">
    <source>
        <dbReference type="SAM" id="Coils"/>
    </source>
</evidence>
<dbReference type="Pfam" id="PF00069">
    <property type="entry name" value="Pkinase"/>
    <property type="match status" value="1"/>
</dbReference>
<dbReference type="SUPFAM" id="SSF56112">
    <property type="entry name" value="Protein kinase-like (PK-like)"/>
    <property type="match status" value="1"/>
</dbReference>
<organism evidence="8 9">
    <name type="scientific">Mastigocoleus testarum BC008</name>
    <dbReference type="NCBI Taxonomy" id="371196"/>
    <lineage>
        <taxon>Bacteria</taxon>
        <taxon>Bacillati</taxon>
        <taxon>Cyanobacteriota</taxon>
        <taxon>Cyanophyceae</taxon>
        <taxon>Nostocales</taxon>
        <taxon>Hapalosiphonaceae</taxon>
        <taxon>Mastigocoleus</taxon>
    </lineage>
</organism>
<keyword evidence="4" id="KW-0547">Nucleotide-binding</keyword>
<dbReference type="InterPro" id="IPR011990">
    <property type="entry name" value="TPR-like_helical_dom_sf"/>
</dbReference>
<dbReference type="PROSITE" id="PS50011">
    <property type="entry name" value="PROTEIN_KINASE_DOM"/>
    <property type="match status" value="1"/>
</dbReference>
<keyword evidence="6" id="KW-0812">Transmembrane</keyword>
<feature type="domain" description="Protein kinase" evidence="7">
    <location>
        <begin position="10"/>
        <end position="270"/>
    </location>
</feature>
<keyword evidence="4" id="KW-0067">ATP-binding</keyword>
<keyword evidence="1" id="KW-0677">Repeat</keyword>
<dbReference type="InterPro" id="IPR011009">
    <property type="entry name" value="Kinase-like_dom_sf"/>
</dbReference>
<comment type="caution">
    <text evidence="8">The sequence shown here is derived from an EMBL/GenBank/DDBJ whole genome shotgun (WGS) entry which is preliminary data.</text>
</comment>
<evidence type="ECO:0000256" key="3">
    <source>
        <dbReference type="PROSITE-ProRule" id="PRU00339"/>
    </source>
</evidence>
<dbReference type="SUPFAM" id="SSF81901">
    <property type="entry name" value="HCP-like"/>
    <property type="match status" value="1"/>
</dbReference>
<dbReference type="PANTHER" id="PTHR44943">
    <property type="entry name" value="CELLULOSE SYNTHASE OPERON PROTEIN C"/>
    <property type="match status" value="1"/>
</dbReference>
<reference evidence="8 9" key="1">
    <citation type="journal article" date="2015" name="Genome Announc.">
        <title>Draft Genome of the Euendolithic (true boring) Cyanobacterium Mastigocoleus testarum strain BC008.</title>
        <authorList>
            <person name="Guida B.S."/>
            <person name="Garcia-Pichel F."/>
        </authorList>
    </citation>
    <scope>NUCLEOTIDE SEQUENCE [LARGE SCALE GENOMIC DNA]</scope>
    <source>
        <strain evidence="8 9">BC008</strain>
    </source>
</reference>
<dbReference type="InterPro" id="IPR051685">
    <property type="entry name" value="Ycf3/AcsC/BcsC/TPR_MFPF"/>
</dbReference>
<feature type="repeat" description="TPR" evidence="3">
    <location>
        <begin position="437"/>
        <end position="470"/>
    </location>
</feature>
<dbReference type="InterPro" id="IPR000719">
    <property type="entry name" value="Prot_kinase_dom"/>
</dbReference>
<evidence type="ECO:0000256" key="4">
    <source>
        <dbReference type="PROSITE-ProRule" id="PRU10141"/>
    </source>
</evidence>
<keyword evidence="5" id="KW-0175">Coiled coil</keyword>
<dbReference type="GO" id="GO:0005524">
    <property type="term" value="F:ATP binding"/>
    <property type="evidence" value="ECO:0007669"/>
    <property type="project" value="UniProtKB-UniRule"/>
</dbReference>
<keyword evidence="8" id="KW-0808">Transferase</keyword>
<protein>
    <submittedName>
        <fullName evidence="8">Protein kinase</fullName>
    </submittedName>
</protein>
<gene>
    <name evidence="8" type="ORF">BC008_30295</name>
</gene>
<keyword evidence="6" id="KW-0472">Membrane</keyword>
<dbReference type="RefSeq" id="WP_027840426.1">
    <property type="nucleotide sequence ID" value="NZ_LMTZ01000087.1"/>
</dbReference>
<feature type="repeat" description="TPR" evidence="3">
    <location>
        <begin position="403"/>
        <end position="436"/>
    </location>
</feature>
<keyword evidence="9" id="KW-1185">Reference proteome</keyword>
<dbReference type="PROSITE" id="PS50293">
    <property type="entry name" value="TPR_REGION"/>
    <property type="match status" value="4"/>
</dbReference>
<sequence>MLAKILVGRYQIVKHLGGGGFGETFIAQDTHLPGKPECVVKKLKTQSTDLSNLQTARRLFDTEAQVLHKLGNHNQIPQLLAYLEENQEFYLVQEFIAGHDLYQELTSGEKKPEQEVISLLVEVLQILDFVHQQQVIHRDINPGNILRREQDKKLVLIDFGAVKQISTQIFTPEGKTKSTVVIGTPGYIAAEQAQGCPKFNSDIYSLGIIGIQALTGLAPEELEKDEKTHEIVWRHGAQVSPELGQILDMMVRYDFRQRFSSAAIVLESLINLDKQKNKISKTFIVSPKLEYLKSAIPSKINYKKIIIKSLTAIILVITGGVISFSIVDIVGKENANDLYKKANTFYDLKQYENAIESYEKVVDIKPDFYPAWNGLGKTFYEKKRYKEALEAYNSAIKLENNNKEAWRNRGFSLYKLERYEDAISSFNKALILDENQPEVWNALGEAFSDINRYSQAIHAYERATKLNHKFDLAWNNKGKALHKQHRYEDAVEAYKQATGLKIDYVEAWYNLGNSYARLKEHEEAFEAYDKAVQYQPDYSQAWLSKGNMLINLERHEEAIESFQQVIKYQPKSYKAWFNKGWCLHKTKRYESAVDAYDRAIEIQGNDYNSWYNKGNSLYKLKRYQKAIEAYNMAITYQPEHFESFYSKGNVLFDMKRYKDALTAYEAAIKIKPNDKKAKKARNKAKDKLEGRKSFLFGRNFRIKFW</sequence>
<dbReference type="AlphaFoldDB" id="A0A0V7ZTN0"/>
<dbReference type="CDD" id="cd14014">
    <property type="entry name" value="STKc_PknB_like"/>
    <property type="match status" value="1"/>
</dbReference>
<feature type="coiled-coil region" evidence="5">
    <location>
        <begin position="382"/>
        <end position="409"/>
    </location>
</feature>
<dbReference type="GO" id="GO:0004672">
    <property type="term" value="F:protein kinase activity"/>
    <property type="evidence" value="ECO:0007669"/>
    <property type="project" value="InterPro"/>
</dbReference>
<dbReference type="Gene3D" id="1.25.40.10">
    <property type="entry name" value="Tetratricopeptide repeat domain"/>
    <property type="match status" value="4"/>
</dbReference>
<dbReference type="PROSITE" id="PS00107">
    <property type="entry name" value="PROTEIN_KINASE_ATP"/>
    <property type="match status" value="1"/>
</dbReference>
<feature type="repeat" description="TPR" evidence="3">
    <location>
        <begin position="539"/>
        <end position="572"/>
    </location>
</feature>
<proteinExistence type="predicted"/>
<evidence type="ECO:0000256" key="2">
    <source>
        <dbReference type="ARBA" id="ARBA00022803"/>
    </source>
</evidence>
<name>A0A0V7ZTN0_9CYAN</name>
<dbReference type="EMBL" id="LMTZ01000087">
    <property type="protein sequence ID" value="KST67487.1"/>
    <property type="molecule type" value="Genomic_DNA"/>
</dbReference>
<feature type="binding site" evidence="4">
    <location>
        <position position="42"/>
    </location>
    <ligand>
        <name>ATP</name>
        <dbReference type="ChEBI" id="CHEBI:30616"/>
    </ligand>
</feature>
<feature type="repeat" description="TPR" evidence="3">
    <location>
        <begin position="607"/>
        <end position="640"/>
    </location>
</feature>
<evidence type="ECO:0000313" key="8">
    <source>
        <dbReference type="EMBL" id="KST67487.1"/>
    </source>
</evidence>
<keyword evidence="6" id="KW-1133">Transmembrane helix</keyword>
<dbReference type="SUPFAM" id="SSF48452">
    <property type="entry name" value="TPR-like"/>
    <property type="match status" value="1"/>
</dbReference>
<dbReference type="InterPro" id="IPR017441">
    <property type="entry name" value="Protein_kinase_ATP_BS"/>
</dbReference>
<evidence type="ECO:0000259" key="7">
    <source>
        <dbReference type="PROSITE" id="PS50011"/>
    </source>
</evidence>
<evidence type="ECO:0000313" key="9">
    <source>
        <dbReference type="Proteomes" id="UP000053372"/>
    </source>
</evidence>
<feature type="repeat" description="TPR" evidence="3">
    <location>
        <begin position="369"/>
        <end position="402"/>
    </location>
</feature>
<evidence type="ECO:0000256" key="6">
    <source>
        <dbReference type="SAM" id="Phobius"/>
    </source>
</evidence>
<dbReference type="Pfam" id="PF13414">
    <property type="entry name" value="TPR_11"/>
    <property type="match status" value="1"/>
</dbReference>
<feature type="repeat" description="TPR" evidence="3">
    <location>
        <begin position="335"/>
        <end position="368"/>
    </location>
</feature>
<feature type="transmembrane region" description="Helical" evidence="6">
    <location>
        <begin position="305"/>
        <end position="327"/>
    </location>
</feature>
<dbReference type="SMART" id="SM00028">
    <property type="entry name" value="TPR"/>
    <property type="match status" value="10"/>
</dbReference>
<feature type="repeat" description="TPR" evidence="3">
    <location>
        <begin position="573"/>
        <end position="606"/>
    </location>
</feature>